<evidence type="ECO:0000313" key="4">
    <source>
        <dbReference type="Proteomes" id="UP001162131"/>
    </source>
</evidence>
<name>A0AAU9J381_9CILI</name>
<feature type="compositionally biased region" description="Polar residues" evidence="1">
    <location>
        <begin position="565"/>
        <end position="586"/>
    </location>
</feature>
<dbReference type="EMBL" id="CAJZBQ010000020">
    <property type="protein sequence ID" value="CAG9318402.1"/>
    <property type="molecule type" value="Genomic_DNA"/>
</dbReference>
<dbReference type="PANTHER" id="PTHR15128">
    <property type="entry name" value="TAL1 SCL INTERRUPTING LOCUS"/>
    <property type="match status" value="1"/>
</dbReference>
<feature type="compositionally biased region" description="Low complexity" evidence="1">
    <location>
        <begin position="518"/>
        <end position="528"/>
    </location>
</feature>
<organism evidence="3 4">
    <name type="scientific">Blepharisma stoltei</name>
    <dbReference type="NCBI Taxonomy" id="1481888"/>
    <lineage>
        <taxon>Eukaryota</taxon>
        <taxon>Sar</taxon>
        <taxon>Alveolata</taxon>
        <taxon>Ciliophora</taxon>
        <taxon>Postciliodesmatophora</taxon>
        <taxon>Heterotrichea</taxon>
        <taxon>Heterotrichida</taxon>
        <taxon>Blepharismidae</taxon>
        <taxon>Blepharisma</taxon>
    </lineage>
</organism>
<dbReference type="AlphaFoldDB" id="A0AAU9J381"/>
<keyword evidence="4" id="KW-1185">Reference proteome</keyword>
<evidence type="ECO:0000313" key="3">
    <source>
        <dbReference type="EMBL" id="CAG9318402.1"/>
    </source>
</evidence>
<feature type="compositionally biased region" description="Polar residues" evidence="1">
    <location>
        <begin position="355"/>
        <end position="366"/>
    </location>
</feature>
<dbReference type="GO" id="GO:0005815">
    <property type="term" value="C:microtubule organizing center"/>
    <property type="evidence" value="ECO:0007669"/>
    <property type="project" value="TreeGrafter"/>
</dbReference>
<dbReference type="GO" id="GO:0007224">
    <property type="term" value="P:smoothened signaling pathway"/>
    <property type="evidence" value="ECO:0007669"/>
    <property type="project" value="TreeGrafter"/>
</dbReference>
<protein>
    <recommendedName>
        <fullName evidence="2">STIL N-terminal domain-containing protein</fullName>
    </recommendedName>
</protein>
<proteinExistence type="predicted"/>
<feature type="region of interest" description="Disordered" evidence="1">
    <location>
        <begin position="493"/>
        <end position="586"/>
    </location>
</feature>
<accession>A0AAU9J381</accession>
<dbReference type="Proteomes" id="UP001162131">
    <property type="component" value="Unassembled WGS sequence"/>
</dbReference>
<evidence type="ECO:0000256" key="1">
    <source>
        <dbReference type="SAM" id="MobiDB-lite"/>
    </source>
</evidence>
<sequence length="667" mass="75154">MERFSEYQENSYSRNISLQASISELWSRQPQDKRLVLRIQSMLPQFKLTSDVLRCLWEYSIDPDPQFTGVITAFKYSPLHFLSLKATEIVWLRKGENLPQADYLMHLSPQSVDSAENLQIEEKIFDSMMRSAMRRIERNQELEPLDVCRACIAFTADETTQRLLMKCEILFPAVSLQFTPILPLKLVSTPLSSKLTKGLASKYQAGYLTLDQSGRALPLLDTDPLAMQYPIVGIWVTGIPESQSNRNAPIIHPLVWTSCIQYIESKNIRDKISPDPENLTMLFVHFAGKPKFYEISCVGNPQWRTESFCSEIPREEESYFAPCFATFLKEDQTVNSIELSMDNFPRHSVNSSISYGSRISTPSNYQMKPPRQSGNPGMFTPSYSRQLSRKNSMESLRGSGTFSPSAEQIIEDQSKMLAQLQAQIKELQAHVFKPKIQNNIGGDLVNAGTNTTFNTKDMREMSNAETNTTFVTTAPAEYLTMGDLRVSEEGMPSMKNTSMISSKSNANKPPCSGKSMTSRPVSKPLSSSSEDHNESNGPLEYNPLRYSSMEFQDSPGPSPHPYKSKISQSPSMRSKQNSMDLPYTDRSSVSSIKMSDMKLKFSVESSTDMPINYQRKLAYSPANTTKPVNEVAPSDQTICVPKIMYESSSEGSDDDNVLTAIEKKYLR</sequence>
<evidence type="ECO:0000259" key="2">
    <source>
        <dbReference type="Pfam" id="PF15253"/>
    </source>
</evidence>
<dbReference type="GO" id="GO:0031023">
    <property type="term" value="P:microtubule organizing center organization"/>
    <property type="evidence" value="ECO:0007669"/>
    <property type="project" value="TreeGrafter"/>
</dbReference>
<dbReference type="GO" id="GO:0007052">
    <property type="term" value="P:mitotic spindle organization"/>
    <property type="evidence" value="ECO:0007669"/>
    <property type="project" value="TreeGrafter"/>
</dbReference>
<feature type="domain" description="STIL N-terminal" evidence="2">
    <location>
        <begin position="121"/>
        <end position="296"/>
    </location>
</feature>
<comment type="caution">
    <text evidence="3">The sequence shown here is derived from an EMBL/GenBank/DDBJ whole genome shotgun (WGS) entry which is preliminary data.</text>
</comment>
<dbReference type="PANTHER" id="PTHR15128:SF0">
    <property type="entry name" value="SCL-INTERRUPTING LOCUS PROTEIN"/>
    <property type="match status" value="1"/>
</dbReference>
<reference evidence="3" key="1">
    <citation type="submission" date="2021-09" db="EMBL/GenBank/DDBJ databases">
        <authorList>
            <consortium name="AG Swart"/>
            <person name="Singh M."/>
            <person name="Singh A."/>
            <person name="Seah K."/>
            <person name="Emmerich C."/>
        </authorList>
    </citation>
    <scope>NUCLEOTIDE SEQUENCE</scope>
    <source>
        <strain evidence="3">ATCC30299</strain>
    </source>
</reference>
<gene>
    <name evidence="3" type="ORF">BSTOLATCC_MIC20876</name>
</gene>
<feature type="compositionally biased region" description="Polar residues" evidence="1">
    <location>
        <begin position="381"/>
        <end position="403"/>
    </location>
</feature>
<dbReference type="Pfam" id="PF15253">
    <property type="entry name" value="STIL_N"/>
    <property type="match status" value="1"/>
</dbReference>
<feature type="compositionally biased region" description="Polar residues" evidence="1">
    <location>
        <begin position="494"/>
        <end position="507"/>
    </location>
</feature>
<dbReference type="InterPro" id="IPR057731">
    <property type="entry name" value="STIL_N"/>
</dbReference>
<dbReference type="GO" id="GO:0071539">
    <property type="term" value="P:protein localization to centrosome"/>
    <property type="evidence" value="ECO:0007669"/>
    <property type="project" value="TreeGrafter"/>
</dbReference>
<dbReference type="InterPro" id="IPR026123">
    <property type="entry name" value="STIL"/>
</dbReference>
<feature type="region of interest" description="Disordered" evidence="1">
    <location>
        <begin position="355"/>
        <end position="403"/>
    </location>
</feature>